<keyword evidence="2" id="KW-1185">Reference proteome</keyword>
<dbReference type="EMBL" id="AP025739">
    <property type="protein sequence ID" value="BDI31926.1"/>
    <property type="molecule type" value="Genomic_DNA"/>
</dbReference>
<protein>
    <submittedName>
        <fullName evidence="1">Uncharacterized protein</fullName>
    </submittedName>
</protein>
<sequence length="83" mass="8675">MTKWSRAPKKEKKICTDINITGADTRILGECMADGSTDMAGAVALDRVGSASMASGRTGLDRMDAVGMAAMGLVQATRRARIG</sequence>
<evidence type="ECO:0000313" key="1">
    <source>
        <dbReference type="EMBL" id="BDI31926.1"/>
    </source>
</evidence>
<gene>
    <name evidence="1" type="ORF">CCAX7_39770</name>
</gene>
<evidence type="ECO:0000313" key="2">
    <source>
        <dbReference type="Proteomes" id="UP000287394"/>
    </source>
</evidence>
<accession>A0A402D512</accession>
<name>A0A402D512_9BACT</name>
<dbReference type="AlphaFoldDB" id="A0A402D512"/>
<proteinExistence type="predicted"/>
<organism evidence="1 2">
    <name type="scientific">Capsulimonas corticalis</name>
    <dbReference type="NCBI Taxonomy" id="2219043"/>
    <lineage>
        <taxon>Bacteria</taxon>
        <taxon>Bacillati</taxon>
        <taxon>Armatimonadota</taxon>
        <taxon>Armatimonadia</taxon>
        <taxon>Capsulimonadales</taxon>
        <taxon>Capsulimonadaceae</taxon>
        <taxon>Capsulimonas</taxon>
    </lineage>
</organism>
<dbReference type="KEGG" id="ccot:CCAX7_39770"/>
<dbReference type="Proteomes" id="UP000287394">
    <property type="component" value="Chromosome"/>
</dbReference>
<reference evidence="1 2" key="1">
    <citation type="journal article" date="2019" name="Int. J. Syst. Evol. Microbiol.">
        <title>Capsulimonas corticalis gen. nov., sp. nov., an aerobic capsulated bacterium, of a novel bacterial order, Capsulimonadales ord. nov., of the class Armatimonadia of the phylum Armatimonadetes.</title>
        <authorList>
            <person name="Li J."/>
            <person name="Kudo C."/>
            <person name="Tonouchi A."/>
        </authorList>
    </citation>
    <scope>NUCLEOTIDE SEQUENCE [LARGE SCALE GENOMIC DNA]</scope>
    <source>
        <strain evidence="1 2">AX-7</strain>
    </source>
</reference>